<dbReference type="SUPFAM" id="SSF53448">
    <property type="entry name" value="Nucleotide-diphospho-sugar transferases"/>
    <property type="match status" value="1"/>
</dbReference>
<dbReference type="EMBL" id="JANYMP010000005">
    <property type="protein sequence ID" value="MCS7477819.1"/>
    <property type="molecule type" value="Genomic_DNA"/>
</dbReference>
<dbReference type="InterPro" id="IPR025877">
    <property type="entry name" value="MobA-like_NTP_Trfase"/>
</dbReference>
<protein>
    <submittedName>
        <fullName evidence="4">Phosphocholine cytidylyltransferase family protein</fullName>
    </submittedName>
</protein>
<sequence>MNGTRVIIPAAGIGSRLRPYTEDAPKALVPIGGVPLIWHTMRRLAAAAVPEVVVVCGHLSDRLRASLRECPDTPTVRFVENPDFAHTNSIVSLALTRTFWDEPFCVLDGDVLISGGLLRRVLDARGDVLVVDTGKDHADIDMKVRMREGRAVDFGKDLDPEPGQGEFFGVSRWSPTGAARLSSAIDDLLAEGRTGDWYESAMRRLAAEGGLEVLPATSAEWAEVDAEVDIPAAAALVERDAGVR</sequence>
<accession>A0A9X2VKK9</accession>
<evidence type="ECO:0000313" key="4">
    <source>
        <dbReference type="EMBL" id="MCS7477819.1"/>
    </source>
</evidence>
<dbReference type="AlphaFoldDB" id="A0A9X2VKK9"/>
<dbReference type="CDD" id="cd02523">
    <property type="entry name" value="PC_cytidylyltransferase"/>
    <property type="match status" value="1"/>
</dbReference>
<dbReference type="PANTHER" id="PTHR43584:SF8">
    <property type="entry name" value="N-ACETYLMURAMATE ALPHA-1-PHOSPHATE URIDYLYLTRANSFERASE"/>
    <property type="match status" value="1"/>
</dbReference>
<dbReference type="InterPro" id="IPR029044">
    <property type="entry name" value="Nucleotide-diphossugar_trans"/>
</dbReference>
<dbReference type="RefSeq" id="WP_259623328.1">
    <property type="nucleotide sequence ID" value="NZ_JANYMP010000005.1"/>
</dbReference>
<keyword evidence="1" id="KW-0808">Transferase</keyword>
<gene>
    <name evidence="4" type="ORF">NZH93_13220</name>
</gene>
<evidence type="ECO:0000259" key="3">
    <source>
        <dbReference type="Pfam" id="PF12804"/>
    </source>
</evidence>
<feature type="domain" description="MobA-like NTP transferase" evidence="3">
    <location>
        <begin position="6"/>
        <end position="137"/>
    </location>
</feature>
<dbReference type="InterPro" id="IPR050065">
    <property type="entry name" value="GlmU-like"/>
</dbReference>
<comment type="caution">
    <text evidence="4">The sequence shown here is derived from an EMBL/GenBank/DDBJ whole genome shotgun (WGS) entry which is preliminary data.</text>
</comment>
<evidence type="ECO:0000256" key="1">
    <source>
        <dbReference type="ARBA" id="ARBA00022679"/>
    </source>
</evidence>
<reference evidence="4" key="1">
    <citation type="submission" date="2022-08" db="EMBL/GenBank/DDBJ databases">
        <authorList>
            <person name="Tistechok S."/>
            <person name="Samborskyy M."/>
            <person name="Roman I."/>
        </authorList>
    </citation>
    <scope>NUCLEOTIDE SEQUENCE</scope>
    <source>
        <strain evidence="4">DSM 103496</strain>
    </source>
</reference>
<organism evidence="4 5">
    <name type="scientific">Umezawaea endophytica</name>
    <dbReference type="NCBI Taxonomy" id="1654476"/>
    <lineage>
        <taxon>Bacteria</taxon>
        <taxon>Bacillati</taxon>
        <taxon>Actinomycetota</taxon>
        <taxon>Actinomycetes</taxon>
        <taxon>Pseudonocardiales</taxon>
        <taxon>Pseudonocardiaceae</taxon>
        <taxon>Umezawaea</taxon>
    </lineage>
</organism>
<dbReference type="Gene3D" id="3.90.550.10">
    <property type="entry name" value="Spore Coat Polysaccharide Biosynthesis Protein SpsA, Chain A"/>
    <property type="match status" value="1"/>
</dbReference>
<dbReference type="GO" id="GO:0016779">
    <property type="term" value="F:nucleotidyltransferase activity"/>
    <property type="evidence" value="ECO:0007669"/>
    <property type="project" value="UniProtKB-KW"/>
</dbReference>
<dbReference type="Proteomes" id="UP001141259">
    <property type="component" value="Unassembled WGS sequence"/>
</dbReference>
<dbReference type="Pfam" id="PF12804">
    <property type="entry name" value="NTP_transf_3"/>
    <property type="match status" value="1"/>
</dbReference>
<keyword evidence="2 4" id="KW-0548">Nucleotidyltransferase</keyword>
<dbReference type="PANTHER" id="PTHR43584">
    <property type="entry name" value="NUCLEOTIDYL TRANSFERASE"/>
    <property type="match status" value="1"/>
</dbReference>
<evidence type="ECO:0000256" key="2">
    <source>
        <dbReference type="ARBA" id="ARBA00022695"/>
    </source>
</evidence>
<name>A0A9X2VKK9_9PSEU</name>
<evidence type="ECO:0000313" key="5">
    <source>
        <dbReference type="Proteomes" id="UP001141259"/>
    </source>
</evidence>
<keyword evidence="5" id="KW-1185">Reference proteome</keyword>
<proteinExistence type="predicted"/>